<dbReference type="Proteomes" id="UP000030647">
    <property type="component" value="Unassembled WGS sequence"/>
</dbReference>
<organism evidence="1 2">
    <name type="scientific">Schleiferilactobacillus shenzhenensis LY-73</name>
    <dbReference type="NCBI Taxonomy" id="1231336"/>
    <lineage>
        <taxon>Bacteria</taxon>
        <taxon>Bacillati</taxon>
        <taxon>Bacillota</taxon>
        <taxon>Bacilli</taxon>
        <taxon>Lactobacillales</taxon>
        <taxon>Lactobacillaceae</taxon>
        <taxon>Schleiferilactobacillus</taxon>
    </lineage>
</organism>
<dbReference type="AlphaFoldDB" id="U4TYM8"/>
<gene>
    <name evidence="1" type="ORF">L248_0090</name>
</gene>
<dbReference type="HOGENOM" id="CLU_3345188_0_0_9"/>
<evidence type="ECO:0000313" key="2">
    <source>
        <dbReference type="Proteomes" id="UP000030647"/>
    </source>
</evidence>
<accession>U4TYM8</accession>
<reference evidence="2" key="1">
    <citation type="journal article" date="2013" name="Genome Announc.">
        <title>Whole-Genome Sequencing of Lactobacillus shenzhenensis Strain LY-73T.</title>
        <authorList>
            <person name="Lin Z."/>
            <person name="Liu Z."/>
            <person name="Yang R."/>
            <person name="Zou Y."/>
            <person name="Wan D."/>
            <person name="Chen J."/>
            <person name="Guo M."/>
            <person name="Zhao J."/>
            <person name="Fang C."/>
            <person name="Yang R."/>
            <person name="Liu F."/>
        </authorList>
    </citation>
    <scope>NUCLEOTIDE SEQUENCE [LARGE SCALE GENOMIC DNA]</scope>
    <source>
        <strain evidence="2">LY-73</strain>
    </source>
</reference>
<name>U4TYM8_9LACO</name>
<keyword evidence="2" id="KW-1185">Reference proteome</keyword>
<sequence>MGALSYCDCELVPNAHLFLPPIFFGQTYLGYFTIRPA</sequence>
<protein>
    <submittedName>
        <fullName evidence="1">Uncharacterized protein</fullName>
    </submittedName>
</protein>
<evidence type="ECO:0000313" key="1">
    <source>
        <dbReference type="EMBL" id="ERL66412.1"/>
    </source>
</evidence>
<proteinExistence type="predicted"/>
<dbReference type="EMBL" id="KI271582">
    <property type="protein sequence ID" value="ERL66412.1"/>
    <property type="molecule type" value="Genomic_DNA"/>
</dbReference>